<name>A0AAV7E5S8_ARIFI</name>
<keyword evidence="2" id="KW-1185">Reference proteome</keyword>
<dbReference type="EMBL" id="JAINDJ010000006">
    <property type="protein sequence ID" value="KAG9443766.1"/>
    <property type="molecule type" value="Genomic_DNA"/>
</dbReference>
<protein>
    <submittedName>
        <fullName evidence="1">Uncharacterized protein</fullName>
    </submittedName>
</protein>
<dbReference type="AlphaFoldDB" id="A0AAV7E5S8"/>
<evidence type="ECO:0000313" key="2">
    <source>
        <dbReference type="Proteomes" id="UP000825729"/>
    </source>
</evidence>
<accession>A0AAV7E5S8</accession>
<dbReference type="Proteomes" id="UP000825729">
    <property type="component" value="Unassembled WGS sequence"/>
</dbReference>
<organism evidence="1 2">
    <name type="scientific">Aristolochia fimbriata</name>
    <name type="common">White veined hardy Dutchman's pipe vine</name>
    <dbReference type="NCBI Taxonomy" id="158543"/>
    <lineage>
        <taxon>Eukaryota</taxon>
        <taxon>Viridiplantae</taxon>
        <taxon>Streptophyta</taxon>
        <taxon>Embryophyta</taxon>
        <taxon>Tracheophyta</taxon>
        <taxon>Spermatophyta</taxon>
        <taxon>Magnoliopsida</taxon>
        <taxon>Magnoliidae</taxon>
        <taxon>Piperales</taxon>
        <taxon>Aristolochiaceae</taxon>
        <taxon>Aristolochia</taxon>
    </lineage>
</organism>
<reference evidence="1 2" key="1">
    <citation type="submission" date="2021-07" db="EMBL/GenBank/DDBJ databases">
        <title>The Aristolochia fimbriata genome: insights into angiosperm evolution, floral development and chemical biosynthesis.</title>
        <authorList>
            <person name="Jiao Y."/>
        </authorList>
    </citation>
    <scope>NUCLEOTIDE SEQUENCE [LARGE SCALE GENOMIC DNA]</scope>
    <source>
        <strain evidence="1">IBCAS-2021</strain>
        <tissue evidence="1">Leaf</tissue>
    </source>
</reference>
<proteinExistence type="predicted"/>
<evidence type="ECO:0000313" key="1">
    <source>
        <dbReference type="EMBL" id="KAG9443766.1"/>
    </source>
</evidence>
<comment type="caution">
    <text evidence="1">The sequence shown here is derived from an EMBL/GenBank/DDBJ whole genome shotgun (WGS) entry which is preliminary data.</text>
</comment>
<gene>
    <name evidence="1" type="ORF">H6P81_015106</name>
</gene>
<sequence>MRSEGRKIKRWIDRWSCRKRCEKSKRDRLIEGARKILPLPVCKQPRGRVAQQSVYLLALSDLTEVQKLGWDPSDMIPRDLGGLKSRDRAFRGGTWANRTAVCFYIQTHI</sequence>